<dbReference type="InterPro" id="IPR024973">
    <property type="entry name" value="ESPR"/>
</dbReference>
<feature type="domain" description="Trimeric autotransporter adhesin YadA-like head" evidence="2">
    <location>
        <begin position="466"/>
        <end position="490"/>
    </location>
</feature>
<dbReference type="InterPro" id="IPR011049">
    <property type="entry name" value="Serralysin-like_metalloprot_C"/>
</dbReference>
<dbReference type="EMBL" id="APRL01000007">
    <property type="protein sequence ID" value="ENW94659.1"/>
    <property type="molecule type" value="Genomic_DNA"/>
</dbReference>
<evidence type="ECO:0000259" key="2">
    <source>
        <dbReference type="Pfam" id="PF05658"/>
    </source>
</evidence>
<feature type="domain" description="Trimeric autotransporter adhesin YadA-like head" evidence="2">
    <location>
        <begin position="228"/>
        <end position="249"/>
    </location>
</feature>
<evidence type="ECO:0008006" key="7">
    <source>
        <dbReference type="Google" id="ProtNLM"/>
    </source>
</evidence>
<feature type="domain" description="ESPR" evidence="4">
    <location>
        <begin position="1"/>
        <end position="38"/>
    </location>
</feature>
<organism evidence="5 6">
    <name type="scientific">Acinetobacter dispersus</name>
    <dbReference type="NCBI Taxonomy" id="70348"/>
    <lineage>
        <taxon>Bacteria</taxon>
        <taxon>Pseudomonadati</taxon>
        <taxon>Pseudomonadota</taxon>
        <taxon>Gammaproteobacteria</taxon>
        <taxon>Moraxellales</taxon>
        <taxon>Moraxellaceae</taxon>
        <taxon>Acinetobacter</taxon>
    </lineage>
</organism>
<feature type="domain" description="Trimeric autotransporter adhesin YadA-like head" evidence="2">
    <location>
        <begin position="338"/>
        <end position="364"/>
    </location>
</feature>
<name>N9MXS3_9GAMM</name>
<keyword evidence="6" id="KW-1185">Reference proteome</keyword>
<dbReference type="Gene3D" id="1.20.5.170">
    <property type="match status" value="1"/>
</dbReference>
<dbReference type="Gene3D" id="2.20.70.140">
    <property type="match status" value="6"/>
</dbReference>
<feature type="region of interest" description="Disordered" evidence="1">
    <location>
        <begin position="128"/>
        <end position="147"/>
    </location>
</feature>
<gene>
    <name evidence="5" type="ORF">F904_00625</name>
</gene>
<dbReference type="CDD" id="cd12820">
    <property type="entry name" value="LbR_YadA-like"/>
    <property type="match status" value="2"/>
</dbReference>
<dbReference type="Pfam" id="PF05658">
    <property type="entry name" value="YadA_head"/>
    <property type="match status" value="7"/>
</dbReference>
<dbReference type="SUPFAM" id="SSF101967">
    <property type="entry name" value="Adhesin YadA, collagen-binding domain"/>
    <property type="match status" value="9"/>
</dbReference>
<feature type="domain" description="Trimeric autotransporter adhesin YadA-like stalk" evidence="3">
    <location>
        <begin position="800"/>
        <end position="835"/>
    </location>
</feature>
<feature type="domain" description="Trimeric autotransporter adhesin YadA-like head" evidence="2">
    <location>
        <begin position="416"/>
        <end position="441"/>
    </location>
</feature>
<reference evidence="5 6" key="1">
    <citation type="submission" date="2013-02" db="EMBL/GenBank/DDBJ databases">
        <title>The Genome Sequence of Acinetobacter sp. ANC 4105.</title>
        <authorList>
            <consortium name="The Broad Institute Genome Sequencing Platform"/>
            <consortium name="The Broad Institute Genome Sequencing Center for Infectious Disease"/>
            <person name="Cerqueira G."/>
            <person name="Feldgarden M."/>
            <person name="Courvalin P."/>
            <person name="Perichon B."/>
            <person name="Grillot-Courvalin C."/>
            <person name="Clermont D."/>
            <person name="Rocha E."/>
            <person name="Yoon E.-J."/>
            <person name="Nemec A."/>
            <person name="Walker B."/>
            <person name="Young S.K."/>
            <person name="Zeng Q."/>
            <person name="Gargeya S."/>
            <person name="Fitzgerald M."/>
            <person name="Haas B."/>
            <person name="Abouelleil A."/>
            <person name="Alvarado L."/>
            <person name="Arachchi H.M."/>
            <person name="Berlin A.M."/>
            <person name="Chapman S.B."/>
            <person name="Dewar J."/>
            <person name="Goldberg J."/>
            <person name="Griggs A."/>
            <person name="Gujja S."/>
            <person name="Hansen M."/>
            <person name="Howarth C."/>
            <person name="Imamovic A."/>
            <person name="Larimer J."/>
            <person name="McCowan C."/>
            <person name="Murphy C."/>
            <person name="Neiman D."/>
            <person name="Pearson M."/>
            <person name="Priest M."/>
            <person name="Roberts A."/>
            <person name="Saif S."/>
            <person name="Shea T."/>
            <person name="Sisk P."/>
            <person name="Sykes S."/>
            <person name="Wortman J."/>
            <person name="Nusbaum C."/>
            <person name="Birren B."/>
        </authorList>
    </citation>
    <scope>NUCLEOTIDE SEQUENCE [LARGE SCALE GENOMIC DNA]</scope>
    <source>
        <strain evidence="5 6">ANC 4105</strain>
    </source>
</reference>
<protein>
    <recommendedName>
        <fullName evidence="7">Trimeric autotransporter adhesin YadA-like head domain-containing protein</fullName>
    </recommendedName>
</protein>
<feature type="domain" description="Trimeric autotransporter adhesin YadA-like head" evidence="2">
    <location>
        <begin position="311"/>
        <end position="336"/>
    </location>
</feature>
<feature type="domain" description="Trimeric autotransporter adhesin YadA-like stalk" evidence="3">
    <location>
        <begin position="1191"/>
        <end position="1233"/>
    </location>
</feature>
<feature type="domain" description="Trimeric autotransporter adhesin YadA-like stalk" evidence="3">
    <location>
        <begin position="1005"/>
        <end position="1040"/>
    </location>
</feature>
<dbReference type="eggNOG" id="COG5295">
    <property type="taxonomic scope" value="Bacteria"/>
</dbReference>
<evidence type="ECO:0000259" key="4">
    <source>
        <dbReference type="Pfam" id="PF13018"/>
    </source>
</evidence>
<comment type="caution">
    <text evidence="5">The sequence shown here is derived from an EMBL/GenBank/DDBJ whole genome shotgun (WGS) entry which is preliminary data.</text>
</comment>
<proteinExistence type="predicted"/>
<dbReference type="RefSeq" id="WP_005184887.1">
    <property type="nucleotide sequence ID" value="NZ_KB850049.1"/>
</dbReference>
<evidence type="ECO:0000313" key="6">
    <source>
        <dbReference type="Proteomes" id="UP000013261"/>
    </source>
</evidence>
<feature type="domain" description="Trimeric autotransporter adhesin YadA-like head" evidence="2">
    <location>
        <begin position="494"/>
        <end position="520"/>
    </location>
</feature>
<feature type="domain" description="Trimeric autotransporter adhesin YadA-like stalk" evidence="3">
    <location>
        <begin position="547"/>
        <end position="584"/>
    </location>
</feature>
<dbReference type="InterPro" id="IPR008640">
    <property type="entry name" value="Adhesin_Head_dom"/>
</dbReference>
<dbReference type="GO" id="GO:0019867">
    <property type="term" value="C:outer membrane"/>
    <property type="evidence" value="ECO:0007669"/>
    <property type="project" value="InterPro"/>
</dbReference>
<dbReference type="Pfam" id="PF13018">
    <property type="entry name" value="ESPR"/>
    <property type="match status" value="1"/>
</dbReference>
<feature type="domain" description="Trimeric autotransporter adhesin YadA-like head" evidence="2">
    <location>
        <begin position="257"/>
        <end position="281"/>
    </location>
</feature>
<feature type="domain" description="Trimeric autotransporter adhesin YadA-like stalk" evidence="3">
    <location>
        <begin position="1344"/>
        <end position="1383"/>
    </location>
</feature>
<feature type="domain" description="Trimeric autotransporter adhesin YadA-like stalk" evidence="3">
    <location>
        <begin position="706"/>
        <end position="744"/>
    </location>
</feature>
<accession>N9MXS3</accession>
<dbReference type="HOGENOM" id="CLU_255915_0_0_6"/>
<evidence type="ECO:0000259" key="3">
    <source>
        <dbReference type="Pfam" id="PF05662"/>
    </source>
</evidence>
<feature type="domain" description="Trimeric autotransporter adhesin YadA-like stalk" evidence="3">
    <location>
        <begin position="1116"/>
        <end position="1154"/>
    </location>
</feature>
<evidence type="ECO:0000313" key="5">
    <source>
        <dbReference type="EMBL" id="ENW94659.1"/>
    </source>
</evidence>
<evidence type="ECO:0000256" key="1">
    <source>
        <dbReference type="SAM" id="MobiDB-lite"/>
    </source>
</evidence>
<sequence>MNKIYRLVWNKSLSLWTVVSENARGVTKKRNVVTNTSVKTVTSSSIQKYKQYQLKPSLIALTISSVFFTGNVFAATNTGGGAVSNNGSGNSMAISPTQSQCGSDGQASVNGNNGVAVGCGNSVGPVGSNSQGLVNRRGTGSNNYPTGPAGIVSSATAVGKNNKISNTGGASLFGTGNVSEGSGTFHNVGIGQGNLLGGPGYNTAVGIGNEAVTGASSVVIGTDNRSRGGTAIAMGRQTYADANYSIAQGNTATVESTGVGGIAMGHSATVSGARGIAIGSSTATDNNNAPATAANAAGTDSVAVGSGANGTGNQTTAVGRQAKAIGDNSAAYGNQAEATGASSVAVGDGSKAQGANDITLGRNAATASGGSNNIAMGNGVTTGSTGQNVAIGSDGTTANSASADGGAVAIGRGQRARGDGAVAIGDPNTTNGNGAVAVGRNNTAAGDTAGNTAADGAVALGNENQAIGQGSVALGNASRAEQAGSIALGDTANAKAARGIALGSNAVATNADDVALGSGSTTSAATGSSFLTGIAAPASVVSVGDRRIQNLSDGAADTDAVNVRQLKSLKDIVDEQGDTTAAGLGGGSTYDPDTGTVTNPTYNVNGKDVNNVGAAITELDKGWNLQSNGANTGAVKAGDTVDIGTADGEENLQVAKEGNDIKYSLNRDLKVDSVKAGDTVINNDGMTIANGPSVTKSGIDAAGNTISNVADGVAGSDAVNKNQLDNAAAAAKTEVTEGKNITVTKTTGDDGQDIYNVATADDVEFNSIKAGDTVINNDGMTIAGGPSVTKDGIDAGNKTIGNVADGVADSDAVNKGQLDKSSQDLTDKGFGLTAQDGTTVQKKLGEAVEVVGADSNITTKVQDGKVAIELAKDLDVNSVKAGDTVINNDGMSIANGPSVTKSGIDAAGNTISNVGPGVAGTDAVNKDQLDNAAAAAKTEVTEGKNISVTKTTGDDGQDIYNVATADDVEFNNVKVGDTVINNDGMTIAGGPSVTKDGVDAGNKTIGNVADGVADSDAVNKGQLDKASQDLTDKGFGLTAQDGSTVQKKLGEAVEVVGADSNITTKVEDGKVAIELAKDLDVNSVKAGDTVINNDGMSIANGPSVTKSGIDAAGNTISNVGPGVAGTDAVNKNQLDNAAAAAKTEVTEGKNITVTKTTGDDGQDIYNVATADDVEFNNVKVGDVTIDGTTGKISGVVAGDVNPNSTDAINGSQLANNAQSVADALGGGSTVNPDGTVSNPTYNINGTDTNNVGDALAELDKGWTLQSNGANAAAVKAGDTVDIGTADGEENLQVSKEGNDIKYSLNRDLKVDSVTAGDTVINNDGMSIANGPSVTKSGIDVAGNKISNVGPGVAGTDAVNKDQLDTAAAAAKTEVTEGKNITVTKTTGDDGRDIYNVATADDVEFNNVKVGDVTIDGTTGKISGVAAGDVNPDSTDAINGSQLANNAQSVADALGGGSTVNPDGTVSQPNYSVNGNEINNVGDAITALDKGWTLQSNGASAAAVKAGDTVDIGTADGEENLQV</sequence>
<dbReference type="Gene3D" id="6.10.250.2040">
    <property type="match status" value="1"/>
</dbReference>
<dbReference type="InterPro" id="IPR008635">
    <property type="entry name" value="Coiled_stalk_dom"/>
</dbReference>
<dbReference type="Gene3D" id="2.150.10.10">
    <property type="entry name" value="Serralysin-like metalloprotease, C-terminal"/>
    <property type="match status" value="4"/>
</dbReference>
<dbReference type="Pfam" id="PF05662">
    <property type="entry name" value="YadA_stalk"/>
    <property type="match status" value="9"/>
</dbReference>
<dbReference type="Gene3D" id="6.20.50.100">
    <property type="match status" value="2"/>
</dbReference>
<feature type="compositionally biased region" description="Polar residues" evidence="1">
    <location>
        <begin position="128"/>
        <end position="145"/>
    </location>
</feature>
<dbReference type="Proteomes" id="UP000013261">
    <property type="component" value="Unassembled WGS sequence"/>
</dbReference>
<feature type="domain" description="Trimeric autotransporter adhesin YadA-like stalk" evidence="3">
    <location>
        <begin position="1420"/>
        <end position="1462"/>
    </location>
</feature>
<feature type="domain" description="Trimeric autotransporter adhesin YadA-like stalk" evidence="3">
    <location>
        <begin position="911"/>
        <end position="949"/>
    </location>
</feature>
<feature type="non-terminal residue" evidence="5">
    <location>
        <position position="1522"/>
    </location>
</feature>